<dbReference type="InterPro" id="IPR052770">
    <property type="entry name" value="Cobalt_transport_CbiQ"/>
</dbReference>
<dbReference type="CDD" id="cd16914">
    <property type="entry name" value="EcfT"/>
    <property type="match status" value="1"/>
</dbReference>
<dbReference type="EMBL" id="JACRTP010000001">
    <property type="protein sequence ID" value="MBC8627156.1"/>
    <property type="molecule type" value="Genomic_DNA"/>
</dbReference>
<dbReference type="NCBIfam" id="TIGR02454">
    <property type="entry name" value="ECF_T_CbiQ"/>
    <property type="match status" value="1"/>
</dbReference>
<dbReference type="PANTHER" id="PTHR43723">
    <property type="entry name" value="COBALT TRANSPORT PROTEIN CBIQ"/>
    <property type="match status" value="1"/>
</dbReference>
<evidence type="ECO:0000313" key="8">
    <source>
        <dbReference type="Proteomes" id="UP000661649"/>
    </source>
</evidence>
<feature type="transmembrane region" description="Helical" evidence="6">
    <location>
        <begin position="150"/>
        <end position="172"/>
    </location>
</feature>
<evidence type="ECO:0000256" key="2">
    <source>
        <dbReference type="ARBA" id="ARBA00022475"/>
    </source>
</evidence>
<comment type="subcellular location">
    <subcellularLocation>
        <location evidence="1">Cell membrane</location>
        <topology evidence="1">Multi-pass membrane protein</topology>
    </subcellularLocation>
</comment>
<feature type="transmembrane region" description="Helical" evidence="6">
    <location>
        <begin position="109"/>
        <end position="129"/>
    </location>
</feature>
<feature type="transmembrane region" description="Helical" evidence="6">
    <location>
        <begin position="22"/>
        <end position="51"/>
    </location>
</feature>
<evidence type="ECO:0000256" key="4">
    <source>
        <dbReference type="ARBA" id="ARBA00022989"/>
    </source>
</evidence>
<evidence type="ECO:0000256" key="3">
    <source>
        <dbReference type="ARBA" id="ARBA00022692"/>
    </source>
</evidence>
<dbReference type="InterPro" id="IPR003339">
    <property type="entry name" value="ABC/ECF_trnsptr_transmembrane"/>
</dbReference>
<keyword evidence="2" id="KW-1003">Cell membrane</keyword>
<dbReference type="PANTHER" id="PTHR43723:SF1">
    <property type="entry name" value="COBALT TRANSPORT PROTEIN CBIQ"/>
    <property type="match status" value="1"/>
</dbReference>
<evidence type="ECO:0000256" key="6">
    <source>
        <dbReference type="SAM" id="Phobius"/>
    </source>
</evidence>
<feature type="transmembrane region" description="Helical" evidence="6">
    <location>
        <begin position="235"/>
        <end position="253"/>
    </location>
</feature>
<evidence type="ECO:0000256" key="1">
    <source>
        <dbReference type="ARBA" id="ARBA00004651"/>
    </source>
</evidence>
<gene>
    <name evidence="7" type="primary">cbiQ</name>
    <name evidence="7" type="ORF">H8712_00690</name>
</gene>
<keyword evidence="5 6" id="KW-0472">Membrane</keyword>
<keyword evidence="8" id="KW-1185">Reference proteome</keyword>
<proteinExistence type="predicted"/>
<dbReference type="RefSeq" id="WP_022303012.1">
    <property type="nucleotide sequence ID" value="NZ_JACRTP010000001.1"/>
</dbReference>
<feature type="transmembrane region" description="Helical" evidence="6">
    <location>
        <begin position="63"/>
        <end position="83"/>
    </location>
</feature>
<comment type="caution">
    <text evidence="7">The sequence shown here is derived from an EMBL/GenBank/DDBJ whole genome shotgun (WGS) entry which is preliminary data.</text>
</comment>
<accession>A0ABR7P709</accession>
<protein>
    <submittedName>
        <fullName evidence="7">Cobalt ECF transporter T component CbiQ</fullName>
    </submittedName>
</protein>
<sequence length="258" mass="29373">MITIDKLCYTSRLRYENAAEKFAFAVITLIICVMSRSMVIAGIVLAVTGILTVWKGGIPLFRYLHFLSVPLAFLFLSTLAILVNVKQKPLDLFAIKIGNWYLTGSTYGAFYALQLILTALAAVSCLYFLSLNTPMPDILMVLDKLHCPKLLIELMLLIYRFIFVLLDTAYHISTAQDCRLGNCNYKTSLKSFAAMCSTLMVRAVKRSNALYNSMETRCYDGTIRVLNENQPPKKHVIFLITLFELFLLILFIWRKFFA</sequence>
<evidence type="ECO:0000256" key="5">
    <source>
        <dbReference type="ARBA" id="ARBA00023136"/>
    </source>
</evidence>
<name>A0ABR7P709_9FIRM</name>
<dbReference type="InterPro" id="IPR012809">
    <property type="entry name" value="ECF_CbiQ"/>
</dbReference>
<keyword evidence="4 6" id="KW-1133">Transmembrane helix</keyword>
<dbReference type="Proteomes" id="UP000661649">
    <property type="component" value="Unassembled WGS sequence"/>
</dbReference>
<reference evidence="7 8" key="1">
    <citation type="submission" date="2020-08" db="EMBL/GenBank/DDBJ databases">
        <title>Genome public.</title>
        <authorList>
            <person name="Liu C."/>
            <person name="Sun Q."/>
        </authorList>
    </citation>
    <scope>NUCLEOTIDE SEQUENCE [LARGE SCALE GENOMIC DNA]</scope>
    <source>
        <strain evidence="7 8">3_YM_SP_D4_24.mj</strain>
    </source>
</reference>
<organism evidence="7 8">
    <name type="scientific">Blautia stercoris</name>
    <dbReference type="NCBI Taxonomy" id="871664"/>
    <lineage>
        <taxon>Bacteria</taxon>
        <taxon>Bacillati</taxon>
        <taxon>Bacillota</taxon>
        <taxon>Clostridia</taxon>
        <taxon>Lachnospirales</taxon>
        <taxon>Lachnospiraceae</taxon>
        <taxon>Blautia</taxon>
    </lineage>
</organism>
<dbReference type="Pfam" id="PF02361">
    <property type="entry name" value="CbiQ"/>
    <property type="match status" value="1"/>
</dbReference>
<evidence type="ECO:0000313" key="7">
    <source>
        <dbReference type="EMBL" id="MBC8627156.1"/>
    </source>
</evidence>
<keyword evidence="3 6" id="KW-0812">Transmembrane</keyword>